<evidence type="ECO:0000313" key="3">
    <source>
        <dbReference type="Proteomes" id="UP000549971"/>
    </source>
</evidence>
<feature type="compositionally biased region" description="Basic and acidic residues" evidence="1">
    <location>
        <begin position="123"/>
        <end position="133"/>
    </location>
</feature>
<sequence length="146" mass="16168">MPLDAQEFATAFSRARERLGDDPSGDVTAEQDRLRALVPADSSDEDKRWTGVLIDRLAEPQPPPRQRGPLYDQAAEIHASAFAANGSRDEQIAAARDARRRIFAIAAQADEDDAADIRAMTRPLEHWENELRDPPWPVEGPRGQGS</sequence>
<proteinExistence type="predicted"/>
<dbReference type="AlphaFoldDB" id="A0A7W9J6G8"/>
<dbReference type="EMBL" id="JACHMY010000001">
    <property type="protein sequence ID" value="MBB5836482.1"/>
    <property type="molecule type" value="Genomic_DNA"/>
</dbReference>
<reference evidence="2 3" key="1">
    <citation type="submission" date="2020-08" db="EMBL/GenBank/DDBJ databases">
        <title>Sequencing the genomes of 1000 actinobacteria strains.</title>
        <authorList>
            <person name="Klenk H.-P."/>
        </authorList>
    </citation>
    <scope>NUCLEOTIDE SEQUENCE [LARGE SCALE GENOMIC DNA]</scope>
    <source>
        <strain evidence="2 3">DSM 28967</strain>
    </source>
</reference>
<gene>
    <name evidence="2" type="ORF">HDA39_003216</name>
</gene>
<comment type="caution">
    <text evidence="2">The sequence shown here is derived from an EMBL/GenBank/DDBJ whole genome shotgun (WGS) entry which is preliminary data.</text>
</comment>
<evidence type="ECO:0000313" key="2">
    <source>
        <dbReference type="EMBL" id="MBB5836482.1"/>
    </source>
</evidence>
<organism evidence="2 3">
    <name type="scientific">Kribbella italica</name>
    <dbReference type="NCBI Taxonomy" id="1540520"/>
    <lineage>
        <taxon>Bacteria</taxon>
        <taxon>Bacillati</taxon>
        <taxon>Actinomycetota</taxon>
        <taxon>Actinomycetes</taxon>
        <taxon>Propionibacteriales</taxon>
        <taxon>Kribbellaceae</taxon>
        <taxon>Kribbella</taxon>
    </lineage>
</organism>
<accession>A0A7W9J6G8</accession>
<evidence type="ECO:0000256" key="1">
    <source>
        <dbReference type="SAM" id="MobiDB-lite"/>
    </source>
</evidence>
<feature type="region of interest" description="Disordered" evidence="1">
    <location>
        <begin position="111"/>
        <end position="146"/>
    </location>
</feature>
<feature type="region of interest" description="Disordered" evidence="1">
    <location>
        <begin position="1"/>
        <end position="31"/>
    </location>
</feature>
<dbReference type="Proteomes" id="UP000549971">
    <property type="component" value="Unassembled WGS sequence"/>
</dbReference>
<keyword evidence="3" id="KW-1185">Reference proteome</keyword>
<dbReference type="RefSeq" id="WP_184795990.1">
    <property type="nucleotide sequence ID" value="NZ_JACHMY010000001.1"/>
</dbReference>
<protein>
    <submittedName>
        <fullName evidence="2">Uncharacterized protein</fullName>
    </submittedName>
</protein>
<name>A0A7W9J6G8_9ACTN</name>